<dbReference type="InterPro" id="IPR011333">
    <property type="entry name" value="SKP1/BTB/POZ_sf"/>
</dbReference>
<organism evidence="3 4">
    <name type="scientific">Heliocybe sulcata</name>
    <dbReference type="NCBI Taxonomy" id="5364"/>
    <lineage>
        <taxon>Eukaryota</taxon>
        <taxon>Fungi</taxon>
        <taxon>Dikarya</taxon>
        <taxon>Basidiomycota</taxon>
        <taxon>Agaricomycotina</taxon>
        <taxon>Agaricomycetes</taxon>
        <taxon>Gloeophyllales</taxon>
        <taxon>Gloeophyllaceae</taxon>
        <taxon>Heliocybe</taxon>
    </lineage>
</organism>
<evidence type="ECO:0000313" key="4">
    <source>
        <dbReference type="Proteomes" id="UP000305948"/>
    </source>
</evidence>
<feature type="compositionally biased region" description="Low complexity" evidence="1">
    <location>
        <begin position="43"/>
        <end position="62"/>
    </location>
</feature>
<feature type="region of interest" description="Disordered" evidence="1">
    <location>
        <begin position="116"/>
        <end position="142"/>
    </location>
</feature>
<evidence type="ECO:0000256" key="1">
    <source>
        <dbReference type="SAM" id="MobiDB-lite"/>
    </source>
</evidence>
<protein>
    <recommendedName>
        <fullName evidence="2">BTB domain-containing protein</fullName>
    </recommendedName>
</protein>
<feature type="compositionally biased region" description="Low complexity" evidence="1">
    <location>
        <begin position="440"/>
        <end position="452"/>
    </location>
</feature>
<feature type="compositionally biased region" description="Basic and acidic residues" evidence="1">
    <location>
        <begin position="428"/>
        <end position="439"/>
    </location>
</feature>
<dbReference type="STRING" id="5364.A0A5C3MZK3"/>
<sequence>MQEQSTEELIQRLLPTLLRELSNTAPSGPGSSAFAGYTTAPRSNLSTPPLLSAPLSRSPSAVSSISISPTAEYRPRSPPGHWRCAGNVNAPAYPPMYDIQPPVAPPSRTPPPVTIVFASDPSRSPSPLTPKDEGPEPPTGSPLAVSIATEHDRYFFADGTVTFMVEETLFRVHRFFFERDSALFRDQLFMHPQEHLGQPVVELKDCTVLDFERFLGVLYPNDFDQHMATTLEEWTSILALATRWSFESIRRLAVGKVFPLASPIDKVVLGHKYEIADWLGGAYVDICVRQDPVSDDEAEQLGAKEVARISRVRERILREQLATSDPLAMRKLVGKEFQLQEEITDGFEVSEESRQPEEDTSDATAQEQTSRGEELDQTEPAVVGGTEDDVQTGHAGEEEDCALFGGGPGLSAALLPGSTCELLPADEADAKDSERKDEYPVPSTTTPGTSPSFLRGGWGSNSASNGFCPVIPGSIELKPGRRLDAVGL</sequence>
<dbReference type="InterPro" id="IPR000210">
    <property type="entry name" value="BTB/POZ_dom"/>
</dbReference>
<reference evidence="3 4" key="1">
    <citation type="journal article" date="2019" name="Nat. Ecol. Evol.">
        <title>Megaphylogeny resolves global patterns of mushroom evolution.</title>
        <authorList>
            <person name="Varga T."/>
            <person name="Krizsan K."/>
            <person name="Foldi C."/>
            <person name="Dima B."/>
            <person name="Sanchez-Garcia M."/>
            <person name="Sanchez-Ramirez S."/>
            <person name="Szollosi G.J."/>
            <person name="Szarkandi J.G."/>
            <person name="Papp V."/>
            <person name="Albert L."/>
            <person name="Andreopoulos W."/>
            <person name="Angelini C."/>
            <person name="Antonin V."/>
            <person name="Barry K.W."/>
            <person name="Bougher N.L."/>
            <person name="Buchanan P."/>
            <person name="Buyck B."/>
            <person name="Bense V."/>
            <person name="Catcheside P."/>
            <person name="Chovatia M."/>
            <person name="Cooper J."/>
            <person name="Damon W."/>
            <person name="Desjardin D."/>
            <person name="Finy P."/>
            <person name="Geml J."/>
            <person name="Haridas S."/>
            <person name="Hughes K."/>
            <person name="Justo A."/>
            <person name="Karasinski D."/>
            <person name="Kautmanova I."/>
            <person name="Kiss B."/>
            <person name="Kocsube S."/>
            <person name="Kotiranta H."/>
            <person name="LaButti K.M."/>
            <person name="Lechner B.E."/>
            <person name="Liimatainen K."/>
            <person name="Lipzen A."/>
            <person name="Lukacs Z."/>
            <person name="Mihaltcheva S."/>
            <person name="Morgado L.N."/>
            <person name="Niskanen T."/>
            <person name="Noordeloos M.E."/>
            <person name="Ohm R.A."/>
            <person name="Ortiz-Santana B."/>
            <person name="Ovrebo C."/>
            <person name="Racz N."/>
            <person name="Riley R."/>
            <person name="Savchenko A."/>
            <person name="Shiryaev A."/>
            <person name="Soop K."/>
            <person name="Spirin V."/>
            <person name="Szebenyi C."/>
            <person name="Tomsovsky M."/>
            <person name="Tulloss R.E."/>
            <person name="Uehling J."/>
            <person name="Grigoriev I.V."/>
            <person name="Vagvolgyi C."/>
            <person name="Papp T."/>
            <person name="Martin F.M."/>
            <person name="Miettinen O."/>
            <person name="Hibbett D.S."/>
            <person name="Nagy L.G."/>
        </authorList>
    </citation>
    <scope>NUCLEOTIDE SEQUENCE [LARGE SCALE GENOMIC DNA]</scope>
    <source>
        <strain evidence="3 4">OMC1185</strain>
    </source>
</reference>
<dbReference type="OrthoDB" id="2367075at2759"/>
<dbReference type="SUPFAM" id="SSF54695">
    <property type="entry name" value="POZ domain"/>
    <property type="match status" value="1"/>
</dbReference>
<feature type="compositionally biased region" description="Polar residues" evidence="1">
    <location>
        <begin position="21"/>
        <end position="30"/>
    </location>
</feature>
<keyword evidence="4" id="KW-1185">Reference proteome</keyword>
<feature type="region of interest" description="Disordered" evidence="1">
    <location>
        <begin position="427"/>
        <end position="457"/>
    </location>
</feature>
<dbReference type="EMBL" id="ML213514">
    <property type="protein sequence ID" value="TFK50195.1"/>
    <property type="molecule type" value="Genomic_DNA"/>
</dbReference>
<proteinExistence type="predicted"/>
<dbReference type="Proteomes" id="UP000305948">
    <property type="component" value="Unassembled WGS sequence"/>
</dbReference>
<feature type="region of interest" description="Disordered" evidence="1">
    <location>
        <begin position="344"/>
        <end position="393"/>
    </location>
</feature>
<evidence type="ECO:0000259" key="2">
    <source>
        <dbReference type="PROSITE" id="PS50097"/>
    </source>
</evidence>
<dbReference type="AlphaFoldDB" id="A0A5C3MZK3"/>
<dbReference type="Gene3D" id="3.30.710.10">
    <property type="entry name" value="Potassium Channel Kv1.1, Chain A"/>
    <property type="match status" value="1"/>
</dbReference>
<dbReference type="PROSITE" id="PS50097">
    <property type="entry name" value="BTB"/>
    <property type="match status" value="1"/>
</dbReference>
<dbReference type="Pfam" id="PF00651">
    <property type="entry name" value="BTB"/>
    <property type="match status" value="1"/>
</dbReference>
<feature type="domain" description="BTB" evidence="2">
    <location>
        <begin position="159"/>
        <end position="227"/>
    </location>
</feature>
<accession>A0A5C3MZK3</accession>
<feature type="region of interest" description="Disordered" evidence="1">
    <location>
        <begin position="20"/>
        <end position="62"/>
    </location>
</feature>
<gene>
    <name evidence="3" type="ORF">OE88DRAFT_332780</name>
</gene>
<name>A0A5C3MZK3_9AGAM</name>
<evidence type="ECO:0000313" key="3">
    <source>
        <dbReference type="EMBL" id="TFK50195.1"/>
    </source>
</evidence>